<accession>A0A2R8CCE9</accession>
<dbReference type="EMBL" id="ONZG01000009">
    <property type="protein sequence ID" value="SPJ30058.1"/>
    <property type="molecule type" value="Genomic_DNA"/>
</dbReference>
<name>A0A2R8CCE9_9RHOB</name>
<evidence type="ECO:0000313" key="2">
    <source>
        <dbReference type="EMBL" id="SPJ30058.1"/>
    </source>
</evidence>
<feature type="signal peptide" evidence="1">
    <location>
        <begin position="1"/>
        <end position="17"/>
    </location>
</feature>
<evidence type="ECO:0000256" key="1">
    <source>
        <dbReference type="SAM" id="SignalP"/>
    </source>
</evidence>
<evidence type="ECO:0000313" key="3">
    <source>
        <dbReference type="Proteomes" id="UP000244898"/>
    </source>
</evidence>
<dbReference type="RefSeq" id="WP_108789964.1">
    <property type="nucleotide sequence ID" value="NZ_ONZG01000009.1"/>
</dbReference>
<proteinExistence type="predicted"/>
<protein>
    <recommendedName>
        <fullName evidence="4">Lipoprotein</fullName>
    </recommendedName>
</protein>
<dbReference type="Proteomes" id="UP000244898">
    <property type="component" value="Unassembled WGS sequence"/>
</dbReference>
<dbReference type="PROSITE" id="PS51257">
    <property type="entry name" value="PROKAR_LIPOPROTEIN"/>
    <property type="match status" value="1"/>
</dbReference>
<feature type="chain" id="PRO_5015338403" description="Lipoprotein" evidence="1">
    <location>
        <begin position="18"/>
        <end position="183"/>
    </location>
</feature>
<dbReference type="AlphaFoldDB" id="A0A2R8CCE9"/>
<keyword evidence="3" id="KW-1185">Reference proteome</keyword>
<sequence length="183" mass="19926">MIRFLAFTTLWLAVACAPPEAGFTAGEPVQKLNVGGYAVEVQINDDVVKARRRVSDLQDADAYYVALEQIMAKQSGCPIAKVYRVSRFVTWGVKGCNPAQAQTFIAQADKIVAEIGDAGHSPQYDCREWNSVTASSGAEVWTDVTCTPYGGTPGQGLPRLECRQRTWITASGETRTDMTCDPQ</sequence>
<keyword evidence="1" id="KW-0732">Signal</keyword>
<evidence type="ECO:0008006" key="4">
    <source>
        <dbReference type="Google" id="ProtNLM"/>
    </source>
</evidence>
<dbReference type="OrthoDB" id="9823115at2"/>
<gene>
    <name evidence="2" type="ORF">TRM7615_03586</name>
</gene>
<organism evidence="2 3">
    <name type="scientific">Falsiruegeria mediterranea M17</name>
    <dbReference type="NCBI Taxonomy" id="1200281"/>
    <lineage>
        <taxon>Bacteria</taxon>
        <taxon>Pseudomonadati</taxon>
        <taxon>Pseudomonadota</taxon>
        <taxon>Alphaproteobacteria</taxon>
        <taxon>Rhodobacterales</taxon>
        <taxon>Roseobacteraceae</taxon>
        <taxon>Falsiruegeria</taxon>
    </lineage>
</organism>
<reference evidence="3" key="1">
    <citation type="submission" date="2018-03" db="EMBL/GenBank/DDBJ databases">
        <authorList>
            <person name="Rodrigo-Torres L."/>
            <person name="Arahal R. D."/>
            <person name="Lucena T."/>
        </authorList>
    </citation>
    <scope>NUCLEOTIDE SEQUENCE [LARGE SCALE GENOMIC DNA]</scope>
    <source>
        <strain evidence="3">CECT 7615</strain>
    </source>
</reference>